<dbReference type="EMBL" id="JBCITM010000021">
    <property type="protein sequence ID" value="MEN1761773.1"/>
    <property type="molecule type" value="Genomic_DNA"/>
</dbReference>
<name>A0ABU9VX80_9CLOT</name>
<feature type="coiled-coil region" evidence="1">
    <location>
        <begin position="442"/>
        <end position="469"/>
    </location>
</feature>
<proteinExistence type="predicted"/>
<sequence>MLTAFSMRKKTFLIIVLILCLFLTACGGGGEGGGGAPAAASGNASTTPSATALPDTWQFERTIPEPIELTYDGSPVSLGNFATHGIEISVPESAFESAVTLTLSQPEEGVRYNQAAMDPAGVPAAFRIEGDQLRSDLPMTVKLKVDAQQLADLQETGGFRGGHFDETFGWTYVDLVEVNETEGYLLFNTYHNWLFAPAKLTREERVEQFAKEKALDAWGAQQMGNEVENVTREMIREIMIQQFNATNESEIMKIADAVIGEIESDALDYGKMALQLKDGDYEGLVGSVTDRLGSTLASSLESGTLETLFGQAGTAAAAAGHLWEGDYSGAGMKIAETIAASSPVYRVAKVWIDVVDTRISNWKNDEVEKAYQIYINGAQSRSPWGYSVDAGDFESLYSQMRGVSRQLELEAVERYANARGISTGEITTEQRRQILAEVKTSLKDQFEKRSKQEEELRLLEEDQREIIRQFEEWGLLREGSSWYPYDTPVEQMLHRLHGQMERIMRETGRYDLVIRRGDLHDQRRGLDNIGELKKSELLVPHLAELISTRYVEGEEAYQKKLLEFGYITLKLEPGTYVGDLVITGVPIKKALEQAMEDPGSVPEYSGPNEEMCEEIDLWEADVQASVREAIDNLDTVNGTVVPLQVEISQGSGENSFTAVLTADFASALPSMGCEDISGPTTFQVRTDKDTLTLTHTLEDGAGHWSYEGTIAPGGMISGNLRLYTNETEYREYVGTDNMLTGTWEVSKQ</sequence>
<evidence type="ECO:0000256" key="1">
    <source>
        <dbReference type="SAM" id="Coils"/>
    </source>
</evidence>
<dbReference type="RefSeq" id="WP_343187059.1">
    <property type="nucleotide sequence ID" value="NZ_JBCITM010000021.1"/>
</dbReference>
<evidence type="ECO:0000313" key="3">
    <source>
        <dbReference type="Proteomes" id="UP001407405"/>
    </source>
</evidence>
<reference evidence="2 3" key="1">
    <citation type="submission" date="2024-04" db="EMBL/GenBank/DDBJ databases">
        <title>Genome sequencing and metabolic network reconstruction of aminoacids and betaine degradation by Anoxynatronum sibiricum.</title>
        <authorList>
            <person name="Detkova E.N."/>
            <person name="Boltjanskaja Y.V."/>
            <person name="Mardanov A.V."/>
            <person name="Kevbrin V."/>
        </authorList>
    </citation>
    <scope>NUCLEOTIDE SEQUENCE [LARGE SCALE GENOMIC DNA]</scope>
    <source>
        <strain evidence="2 3">Z-7981</strain>
    </source>
</reference>
<comment type="caution">
    <text evidence="2">The sequence shown here is derived from an EMBL/GenBank/DDBJ whole genome shotgun (WGS) entry which is preliminary data.</text>
</comment>
<protein>
    <submittedName>
        <fullName evidence="2">Uncharacterized protein</fullName>
    </submittedName>
</protein>
<keyword evidence="3" id="KW-1185">Reference proteome</keyword>
<gene>
    <name evidence="2" type="ORF">AAIG11_14900</name>
</gene>
<evidence type="ECO:0000313" key="2">
    <source>
        <dbReference type="EMBL" id="MEN1761773.1"/>
    </source>
</evidence>
<accession>A0ABU9VX80</accession>
<dbReference type="Proteomes" id="UP001407405">
    <property type="component" value="Unassembled WGS sequence"/>
</dbReference>
<organism evidence="2 3">
    <name type="scientific">Anoxynatronum sibiricum</name>
    <dbReference type="NCBI Taxonomy" id="210623"/>
    <lineage>
        <taxon>Bacteria</taxon>
        <taxon>Bacillati</taxon>
        <taxon>Bacillota</taxon>
        <taxon>Clostridia</taxon>
        <taxon>Eubacteriales</taxon>
        <taxon>Clostridiaceae</taxon>
        <taxon>Anoxynatronum</taxon>
    </lineage>
</organism>
<keyword evidence="1" id="KW-0175">Coiled coil</keyword>